<keyword evidence="2" id="KW-1133">Transmembrane helix</keyword>
<dbReference type="Proteomes" id="UP001476798">
    <property type="component" value="Unassembled WGS sequence"/>
</dbReference>
<feature type="transmembrane region" description="Helical" evidence="2">
    <location>
        <begin position="22"/>
        <end position="40"/>
    </location>
</feature>
<comment type="caution">
    <text evidence="3">The sequence shown here is derived from an EMBL/GenBank/DDBJ whole genome shotgun (WGS) entry which is preliminary data.</text>
</comment>
<accession>A0ABV0PA10</accession>
<evidence type="ECO:0000256" key="2">
    <source>
        <dbReference type="SAM" id="Phobius"/>
    </source>
</evidence>
<keyword evidence="1" id="KW-1015">Disulfide bond</keyword>
<evidence type="ECO:0000313" key="3">
    <source>
        <dbReference type="EMBL" id="MEQ2180311.1"/>
    </source>
</evidence>
<keyword evidence="2" id="KW-0812">Transmembrane</keyword>
<dbReference type="PANTHER" id="PTHR11675">
    <property type="entry name" value="N-ACETYLGALACTOSAMINYLTRANSFERASE"/>
    <property type="match status" value="1"/>
</dbReference>
<dbReference type="SUPFAM" id="SSF53448">
    <property type="entry name" value="Nucleotide-diphospho-sugar transferases"/>
    <property type="match status" value="1"/>
</dbReference>
<keyword evidence="2" id="KW-0472">Membrane</keyword>
<evidence type="ECO:0008006" key="5">
    <source>
        <dbReference type="Google" id="ProtNLM"/>
    </source>
</evidence>
<gene>
    <name evidence="3" type="ORF">GOODEAATRI_000058</name>
</gene>
<evidence type="ECO:0000313" key="4">
    <source>
        <dbReference type="Proteomes" id="UP001476798"/>
    </source>
</evidence>
<dbReference type="Gene3D" id="3.90.550.10">
    <property type="entry name" value="Spore Coat Polysaccharide Biosynthesis Protein SpsA, Chain A"/>
    <property type="match status" value="1"/>
</dbReference>
<evidence type="ECO:0000256" key="1">
    <source>
        <dbReference type="ARBA" id="ARBA00023157"/>
    </source>
</evidence>
<sequence>MSILTYLCMHCVLTYCVTDDNWYVLLSLVLLVGFDWNLVFKWDYMTLEQRRARQGNPIAPIKTPMIAGGLFVMDKEYFERLGKYDMMMDVWGGENLGTQDGQQRCGWTSIKTFTTLLSPRRETCPTASESDQILAQPEWSQIIRTLPLEPCSREGTAWTPWGILLTGWWASMNATTQEEIR</sequence>
<organism evidence="3 4">
    <name type="scientific">Goodea atripinnis</name>
    <dbReference type="NCBI Taxonomy" id="208336"/>
    <lineage>
        <taxon>Eukaryota</taxon>
        <taxon>Metazoa</taxon>
        <taxon>Chordata</taxon>
        <taxon>Craniata</taxon>
        <taxon>Vertebrata</taxon>
        <taxon>Euteleostomi</taxon>
        <taxon>Actinopterygii</taxon>
        <taxon>Neopterygii</taxon>
        <taxon>Teleostei</taxon>
        <taxon>Neoteleostei</taxon>
        <taxon>Acanthomorphata</taxon>
        <taxon>Ovalentaria</taxon>
        <taxon>Atherinomorphae</taxon>
        <taxon>Cyprinodontiformes</taxon>
        <taxon>Goodeidae</taxon>
        <taxon>Goodea</taxon>
    </lineage>
</organism>
<protein>
    <recommendedName>
        <fullName evidence="5">Galactosyltransferase C-terminal domain-containing protein</fullName>
    </recommendedName>
</protein>
<keyword evidence="4" id="KW-1185">Reference proteome</keyword>
<dbReference type="EMBL" id="JAHRIO010069969">
    <property type="protein sequence ID" value="MEQ2180311.1"/>
    <property type="molecule type" value="Genomic_DNA"/>
</dbReference>
<proteinExistence type="predicted"/>
<dbReference type="PANTHER" id="PTHR11675:SF49">
    <property type="entry name" value="POLYPEPTIDE N-ACETYLGALACTOSAMINYLTRANSFERASE 2"/>
    <property type="match status" value="1"/>
</dbReference>
<reference evidence="3 4" key="1">
    <citation type="submission" date="2021-06" db="EMBL/GenBank/DDBJ databases">
        <authorList>
            <person name="Palmer J.M."/>
        </authorList>
    </citation>
    <scope>NUCLEOTIDE SEQUENCE [LARGE SCALE GENOMIC DNA]</scope>
    <source>
        <strain evidence="3 4">GA_2019</strain>
        <tissue evidence="3">Muscle</tissue>
    </source>
</reference>
<name>A0ABV0PA10_9TELE</name>
<dbReference type="InterPro" id="IPR029044">
    <property type="entry name" value="Nucleotide-diphossugar_trans"/>
</dbReference>